<organism evidence="3 4">
    <name type="scientific">Cryptolaemus montrouzieri</name>
    <dbReference type="NCBI Taxonomy" id="559131"/>
    <lineage>
        <taxon>Eukaryota</taxon>
        <taxon>Metazoa</taxon>
        <taxon>Ecdysozoa</taxon>
        <taxon>Arthropoda</taxon>
        <taxon>Hexapoda</taxon>
        <taxon>Insecta</taxon>
        <taxon>Pterygota</taxon>
        <taxon>Neoptera</taxon>
        <taxon>Endopterygota</taxon>
        <taxon>Coleoptera</taxon>
        <taxon>Polyphaga</taxon>
        <taxon>Cucujiformia</taxon>
        <taxon>Coccinelloidea</taxon>
        <taxon>Coccinellidae</taxon>
        <taxon>Scymninae</taxon>
        <taxon>Scymnini</taxon>
        <taxon>Cryptolaemus</taxon>
    </lineage>
</organism>
<evidence type="ECO:0000256" key="2">
    <source>
        <dbReference type="SAM" id="Phobius"/>
    </source>
</evidence>
<dbReference type="PANTHER" id="PTHR20992:SF9">
    <property type="entry name" value="AT15442P-RELATED"/>
    <property type="match status" value="1"/>
</dbReference>
<feature type="transmembrane region" description="Helical" evidence="2">
    <location>
        <begin position="325"/>
        <end position="353"/>
    </location>
</feature>
<comment type="caution">
    <text evidence="3">The sequence shown here is derived from an EMBL/GenBank/DDBJ whole genome shotgun (WGS) entry which is preliminary data.</text>
</comment>
<keyword evidence="2" id="KW-0812">Transmembrane</keyword>
<proteinExistence type="predicted"/>
<protein>
    <submittedName>
        <fullName evidence="3">Uncharacterized protein</fullName>
    </submittedName>
</protein>
<feature type="compositionally biased region" description="Basic residues" evidence="1">
    <location>
        <begin position="55"/>
        <end position="65"/>
    </location>
</feature>
<evidence type="ECO:0000256" key="1">
    <source>
        <dbReference type="SAM" id="MobiDB-lite"/>
    </source>
</evidence>
<feature type="transmembrane region" description="Helical" evidence="2">
    <location>
        <begin position="378"/>
        <end position="404"/>
    </location>
</feature>
<dbReference type="InterPro" id="IPR005240">
    <property type="entry name" value="DUF389"/>
</dbReference>
<gene>
    <name evidence="3" type="ORF">HHI36_020381</name>
</gene>
<dbReference type="Proteomes" id="UP001516400">
    <property type="component" value="Unassembled WGS sequence"/>
</dbReference>
<reference evidence="3 4" key="1">
    <citation type="journal article" date="2021" name="BMC Biol.">
        <title>Horizontally acquired antibacterial genes associated with adaptive radiation of ladybird beetles.</title>
        <authorList>
            <person name="Li H.S."/>
            <person name="Tang X.F."/>
            <person name="Huang Y.H."/>
            <person name="Xu Z.Y."/>
            <person name="Chen M.L."/>
            <person name="Du X.Y."/>
            <person name="Qiu B.Y."/>
            <person name="Chen P.T."/>
            <person name="Zhang W."/>
            <person name="Slipinski A."/>
            <person name="Escalona H.E."/>
            <person name="Waterhouse R.M."/>
            <person name="Zwick A."/>
            <person name="Pang H."/>
        </authorList>
    </citation>
    <scope>NUCLEOTIDE SEQUENCE [LARGE SCALE GENOMIC DNA]</scope>
    <source>
        <strain evidence="3">SYSU2018</strain>
    </source>
</reference>
<keyword evidence="4" id="KW-1185">Reference proteome</keyword>
<evidence type="ECO:0000313" key="3">
    <source>
        <dbReference type="EMBL" id="KAL3275628.1"/>
    </source>
</evidence>
<feature type="transmembrane region" description="Helical" evidence="2">
    <location>
        <begin position="193"/>
        <end position="213"/>
    </location>
</feature>
<sequence>MSGVVFMVCVPTEAKENHLYSSHGKRLGKSHSDVDFDSKQGSTSSSEFQDSHRSNTQKKLRKIRKTTSSQLIPMSRILEDILETFGITNAVWYRGEGDYVQVVFPLESQEQCEAILHKLNSNNIGRLYDSSVSVLPCSVHYNGHINYNKSESSEVEQGATESNENPWNKIVSSKNTRLTVDQIVETVKNRAALTFDFICLILISTTMCALGLVENSTVYLLSSMVMSPMMGPVMAATFGSVIRDSRLQKVGVRNELLGLFIAMMVGFCYGAITCIITDKYGSQEWPTYEMTSRGELRSLWLGCIIALISGTAVALGILSDNFASLVGVAISTSLMPPAVNAGLLWSMATVYYFKGNSTTRYKSLDYQRHYSSNDTIELLSLGAVSICLTLVNIVCIYFAAICIFKVKEVAPIASLDEERRQFWKYDIKNARYNNTLQGEESRRVRSEYEDIKFKSHPKTATSFLHHSADFSKDNSKIRMNRNQSTWSHSTMNRPTEAQRKDPKAKSNARRLSSIFKEGFLEHIKDGIVSKKLEALREKEQLSDSSEESQSLKVHRESKLVYTKSKTFVVTTCEGLPKPS</sequence>
<dbReference type="PANTHER" id="PTHR20992">
    <property type="entry name" value="AT15442P-RELATED"/>
    <property type="match status" value="1"/>
</dbReference>
<keyword evidence="2" id="KW-1133">Transmembrane helix</keyword>
<dbReference type="Pfam" id="PF04087">
    <property type="entry name" value="DUF389"/>
    <property type="match status" value="1"/>
</dbReference>
<feature type="transmembrane region" description="Helical" evidence="2">
    <location>
        <begin position="219"/>
        <end position="242"/>
    </location>
</feature>
<feature type="region of interest" description="Disordered" evidence="1">
    <location>
        <begin position="20"/>
        <end position="65"/>
    </location>
</feature>
<dbReference type="AlphaFoldDB" id="A0ABD2NA89"/>
<feature type="compositionally biased region" description="Polar residues" evidence="1">
    <location>
        <begin position="481"/>
        <end position="495"/>
    </location>
</feature>
<feature type="compositionally biased region" description="Polar residues" evidence="1">
    <location>
        <begin position="39"/>
        <end position="48"/>
    </location>
</feature>
<feature type="transmembrane region" description="Helical" evidence="2">
    <location>
        <begin position="298"/>
        <end position="318"/>
    </location>
</feature>
<name>A0ABD2NA89_9CUCU</name>
<accession>A0ABD2NA89</accession>
<feature type="region of interest" description="Disordered" evidence="1">
    <location>
        <begin position="481"/>
        <end position="508"/>
    </location>
</feature>
<feature type="transmembrane region" description="Helical" evidence="2">
    <location>
        <begin position="254"/>
        <end position="278"/>
    </location>
</feature>
<keyword evidence="2" id="KW-0472">Membrane</keyword>
<evidence type="ECO:0000313" key="4">
    <source>
        <dbReference type="Proteomes" id="UP001516400"/>
    </source>
</evidence>
<dbReference type="EMBL" id="JABFTP020000083">
    <property type="protein sequence ID" value="KAL3275628.1"/>
    <property type="molecule type" value="Genomic_DNA"/>
</dbReference>